<reference evidence="1" key="1">
    <citation type="submission" date="2021-09" db="EMBL/GenBank/DDBJ databases">
        <title>Isolation and characterization of 3-chlorobenzoate degrading bacteria from soils in Shizuoka.</title>
        <authorList>
            <person name="Ifat A."/>
            <person name="Ogawa N."/>
            <person name="Kimbara K."/>
            <person name="Moriuchi R."/>
            <person name="Dohra H."/>
            <person name="Shintani M."/>
        </authorList>
    </citation>
    <scope>NUCLEOTIDE SEQUENCE</scope>
    <source>
        <strain evidence="1">19CS2-2</strain>
    </source>
</reference>
<keyword evidence="2" id="KW-1185">Reference proteome</keyword>
<evidence type="ECO:0000313" key="1">
    <source>
        <dbReference type="EMBL" id="GJH18430.1"/>
    </source>
</evidence>
<proteinExistence type="predicted"/>
<name>A0ACB5QUE3_9BURK</name>
<dbReference type="EMBL" id="BPUR01000009">
    <property type="protein sequence ID" value="GJH18430.1"/>
    <property type="molecule type" value="Genomic_DNA"/>
</dbReference>
<protein>
    <submittedName>
        <fullName evidence="1">Uncharacterized protein</fullName>
    </submittedName>
</protein>
<sequence length="1094" mass="120439">MDERGSDQSKFFAFLSYGSCDRILAKWLHAKLERYRVPRRLVGQCGRHGTVPARLMPIFRDRDDARAANDIETTIKGYLDKSEQLIVLCTPSATGPKSWVGREIELFRSEKPSGEIHAIIGAGEPPDCFPKQLLCESRDGCIHAPLAADLRPIAAGGDGTRRGLIKLVAALIGVEFDELWQRDRRRHQLRTILASVVVAAALIVGSLWIMDRESARLARIASVAQNVDPATNGALIDLLTIAAAPPAIGAMSAPSDRQRGGVEEIARREQSSYAGSVAMRQNFHAAVEFRSRDGRLLFTSHFSDEIIDPQMSLFVWHVVTNRLVARVPISAVYWRPTDRRLFEGYENPYAVDVSSDGRLVAAVYRSVKHAPWIFANWQLDEQGTCAAPCLPKIFQFDGPAEESKPSHLHGWPKLQLSPDAMSALLINASETPYAIDLASRKATPFALWSSTDATHCELSIPAPAKREVYSSPSDPLDQGPISNEEERSWLSNDGRFVARVKSATGLVKFYSSANRREVARLSLPGSKRCGSTCPEVIFLDQGDRAAIAEREPLEGEDAPGRVLGIMSLDDCRFDSWPEIGPLSLVSNKIAGLNGEDFSLHRMKFHVASRSGTRIAAVVTLRTSKTYIDVGVIFDVRERRPVALFDLNASSIEGLEATDGEYAFHALTPEGMFPVREDGTVGPFLPVSMSQQPMTFTGNSRLPTWKRRANMTWDETQWYMPEERAPSGFVAIDALAGKILDVAIAANASRLALAQFGVIFVQPANSNALAKAVQIELDAKKYTGIAFSPNTAVLGAAWSSVLGDNTPSTLTIWDSSTGKLLAERALESEAQLFAISNDGKAFIEYSGFAWRVDVKTGERKQILEMKKYWGGGIFWGGAGLVANNHDGHVLTIDPISLTVASAGNLSGDAKHVPGSWGSEERLVAVSHDGKFVFYSLNSEFNLVNLGDGQRSPFYSRIEYRVPVFSYMDDFAIFAGKNMEIWNPVGPTRIALYTVPSNLLLTAWFSPDDRELWALDKDGILYRWNRVNAYESSLTAACAALKSSGARMRFTDDEMTAFPDLSWADRTPCSRAGPLSITYYLRLVRRLFGSAETSHP</sequence>
<dbReference type="Proteomes" id="UP001055013">
    <property type="component" value="Unassembled WGS sequence"/>
</dbReference>
<gene>
    <name evidence="1" type="ORF">CBA19CS22_17830</name>
</gene>
<comment type="caution">
    <text evidence="1">The sequence shown here is derived from an EMBL/GenBank/DDBJ whole genome shotgun (WGS) entry which is preliminary data.</text>
</comment>
<evidence type="ECO:0000313" key="2">
    <source>
        <dbReference type="Proteomes" id="UP001055013"/>
    </source>
</evidence>
<accession>A0ACB5QUE3</accession>
<organism evidence="1 2">
    <name type="scientific">Caballeronia novacaledonica</name>
    <dbReference type="NCBI Taxonomy" id="1544861"/>
    <lineage>
        <taxon>Bacteria</taxon>
        <taxon>Pseudomonadati</taxon>
        <taxon>Pseudomonadota</taxon>
        <taxon>Betaproteobacteria</taxon>
        <taxon>Burkholderiales</taxon>
        <taxon>Burkholderiaceae</taxon>
        <taxon>Caballeronia</taxon>
    </lineage>
</organism>